<evidence type="ECO:0000256" key="2">
    <source>
        <dbReference type="SAM" id="SignalP"/>
    </source>
</evidence>
<feature type="compositionally biased region" description="Low complexity" evidence="1">
    <location>
        <begin position="75"/>
        <end position="84"/>
    </location>
</feature>
<evidence type="ECO:0000256" key="1">
    <source>
        <dbReference type="SAM" id="MobiDB-lite"/>
    </source>
</evidence>
<dbReference type="CDD" id="cd11577">
    <property type="entry name" value="GH71"/>
    <property type="match status" value="1"/>
</dbReference>
<reference evidence="3" key="1">
    <citation type="journal article" date="2023" name="BMC Genomics">
        <title>Chromosome-level genome assemblies of Cutaneotrichosporon spp. (Trichosporonales, Basidiomycota) reveal imbalanced evolution between nucleotide sequences and chromosome synteny.</title>
        <authorList>
            <person name="Kobayashi Y."/>
            <person name="Kayamori A."/>
            <person name="Aoki K."/>
            <person name="Shiwa Y."/>
            <person name="Matsutani M."/>
            <person name="Fujita N."/>
            <person name="Sugita T."/>
            <person name="Iwasaki W."/>
            <person name="Tanaka N."/>
            <person name="Takashima M."/>
        </authorList>
    </citation>
    <scope>NUCLEOTIDE SEQUENCE</scope>
    <source>
        <strain evidence="3">HIS019</strain>
    </source>
</reference>
<organism evidence="3 4">
    <name type="scientific">Cutaneotrichosporon cavernicola</name>
    <dbReference type="NCBI Taxonomy" id="279322"/>
    <lineage>
        <taxon>Eukaryota</taxon>
        <taxon>Fungi</taxon>
        <taxon>Dikarya</taxon>
        <taxon>Basidiomycota</taxon>
        <taxon>Agaricomycotina</taxon>
        <taxon>Tremellomycetes</taxon>
        <taxon>Trichosporonales</taxon>
        <taxon>Trichosporonaceae</taxon>
        <taxon>Cutaneotrichosporon</taxon>
    </lineage>
</organism>
<feature type="chain" id="PRO_5041327371" description="Glycoside hydrolase" evidence="2">
    <location>
        <begin position="20"/>
        <end position="597"/>
    </location>
</feature>
<dbReference type="KEGG" id="ccac:CcaHIS019_0311500"/>
<name>A0AA48QV69_9TREE</name>
<dbReference type="RefSeq" id="XP_060456345.1">
    <property type="nucleotide sequence ID" value="XM_060599674.1"/>
</dbReference>
<accession>A0AA48QV69</accession>
<feature type="compositionally biased region" description="Low complexity" evidence="1">
    <location>
        <begin position="119"/>
        <end position="142"/>
    </location>
</feature>
<gene>
    <name evidence="3" type="ORF">CcaverHIS019_0311500</name>
</gene>
<dbReference type="Gene3D" id="3.20.20.80">
    <property type="entry name" value="Glycosidases"/>
    <property type="match status" value="1"/>
</dbReference>
<evidence type="ECO:0000313" key="4">
    <source>
        <dbReference type="Proteomes" id="UP001233271"/>
    </source>
</evidence>
<dbReference type="EMBL" id="AP028214">
    <property type="protein sequence ID" value="BEI91080.1"/>
    <property type="molecule type" value="Genomic_DNA"/>
</dbReference>
<sequence length="597" mass="62299">MTHLFPLLTALLAASSAVASPGAGYRGRVHGKRRCAAGSSATASGSSLSAGSDSAHHSSVSSLSATSSVATASGVESSAPASPAGPGGNNVYVASGDPEVVGGPPVAAGNGSDNATVDSTASGSANGSSTNGPTNATATNATVPIPSGGSNANVTAAEPASAGRPVFAHYMVGLTSEFDQAAWEKEMTVAKSKSIDGFALNIGEDPYNDAQLTNAYAAAEKVGFKLFISVDFNWYGTDEAATVAAQLKNYISKPAQYIVDGKPLVSSFAGHDFNWKDCSAAVGTELYAVPNWLQDGGDNIQGAPGLGSGSPPEEIARQGGEEMAKRGAKGLFSWHVWPGQQSNTPVDEKLGTSDDEKYRTFVGNGTYMAGVSPWFFTHFGKEVPYSKNWLFKSETLWVDRWKDILALGNKVNMLEIVSWNDYGESHYVGPLDTPWTSDGSDLWVKGMPHDAMLDLAGPFIKAFKAGASEPAVDQEGIVYWYRPHLKNVNCDSTDNFGSKPTGWELVKDSVFVAAMTKSGGTLKVTSGGNAPVSLEAKGGVDVFEVPMGVGEQSFELTTTGGSASGKSNLTISDQCWESRLGKVYNYNFYSGVLNVGA</sequence>
<dbReference type="GO" id="GO:0051118">
    <property type="term" value="F:glucan endo-1,3-alpha-glucosidase activity"/>
    <property type="evidence" value="ECO:0007669"/>
    <property type="project" value="InterPro"/>
</dbReference>
<feature type="signal peptide" evidence="2">
    <location>
        <begin position="1"/>
        <end position="19"/>
    </location>
</feature>
<dbReference type="GeneID" id="85494950"/>
<proteinExistence type="predicted"/>
<keyword evidence="4" id="KW-1185">Reference proteome</keyword>
<evidence type="ECO:0008006" key="5">
    <source>
        <dbReference type="Google" id="ProtNLM"/>
    </source>
</evidence>
<feature type="compositionally biased region" description="Low complexity" evidence="1">
    <location>
        <begin position="100"/>
        <end position="109"/>
    </location>
</feature>
<feature type="region of interest" description="Disordered" evidence="1">
    <location>
        <begin position="75"/>
        <end position="156"/>
    </location>
</feature>
<evidence type="ECO:0000313" key="3">
    <source>
        <dbReference type="EMBL" id="BEI91080.1"/>
    </source>
</evidence>
<dbReference type="AlphaFoldDB" id="A0AA48QV69"/>
<dbReference type="InterPro" id="IPR005197">
    <property type="entry name" value="Glyco_hydro_71"/>
</dbReference>
<protein>
    <recommendedName>
        <fullName evidence="5">Glycoside hydrolase</fullName>
    </recommendedName>
</protein>
<dbReference type="Pfam" id="PF03659">
    <property type="entry name" value="Glyco_hydro_71"/>
    <property type="match status" value="1"/>
</dbReference>
<feature type="region of interest" description="Disordered" evidence="1">
    <location>
        <begin position="39"/>
        <end position="59"/>
    </location>
</feature>
<keyword evidence="2" id="KW-0732">Signal</keyword>
<dbReference type="Proteomes" id="UP001233271">
    <property type="component" value="Chromosome 3"/>
</dbReference>